<dbReference type="STRING" id="714943.Mucpa_3929"/>
<dbReference type="OrthoDB" id="982085at2"/>
<reference evidence="1" key="1">
    <citation type="submission" date="2011-09" db="EMBL/GenBank/DDBJ databases">
        <title>The permanent draft genome of Mucilaginibacter paludis DSM 18603.</title>
        <authorList>
            <consortium name="US DOE Joint Genome Institute (JGI-PGF)"/>
            <person name="Lucas S."/>
            <person name="Han J."/>
            <person name="Lapidus A."/>
            <person name="Bruce D."/>
            <person name="Goodwin L."/>
            <person name="Pitluck S."/>
            <person name="Peters L."/>
            <person name="Kyrpides N."/>
            <person name="Mavromatis K."/>
            <person name="Ivanova N."/>
            <person name="Mikhailova N."/>
            <person name="Held B."/>
            <person name="Detter J.C."/>
            <person name="Tapia R."/>
            <person name="Han C."/>
            <person name="Land M."/>
            <person name="Hauser L."/>
            <person name="Markowitz V."/>
            <person name="Cheng J.-F."/>
            <person name="Hugenholtz P."/>
            <person name="Woyke T."/>
            <person name="Wu D."/>
            <person name="Tindall B."/>
            <person name="Brambilla E."/>
            <person name="Klenk H.-P."/>
            <person name="Eisen J.A."/>
        </authorList>
    </citation>
    <scope>NUCLEOTIDE SEQUENCE [LARGE SCALE GENOMIC DNA]</scope>
    <source>
        <strain evidence="1">DSM 18603</strain>
    </source>
</reference>
<organism evidence="1 2">
    <name type="scientific">Mucilaginibacter paludis DSM 18603</name>
    <dbReference type="NCBI Taxonomy" id="714943"/>
    <lineage>
        <taxon>Bacteria</taxon>
        <taxon>Pseudomonadati</taxon>
        <taxon>Bacteroidota</taxon>
        <taxon>Sphingobacteriia</taxon>
        <taxon>Sphingobacteriales</taxon>
        <taxon>Sphingobacteriaceae</taxon>
        <taxon>Mucilaginibacter</taxon>
    </lineage>
</organism>
<dbReference type="eggNOG" id="ENOG5032WIH">
    <property type="taxonomic scope" value="Bacteria"/>
</dbReference>
<dbReference type="HOGENOM" id="CLU_1794337_0_0_10"/>
<proteinExistence type="predicted"/>
<keyword evidence="2" id="KW-1185">Reference proteome</keyword>
<evidence type="ECO:0000313" key="2">
    <source>
        <dbReference type="Proteomes" id="UP000002774"/>
    </source>
</evidence>
<dbReference type="RefSeq" id="WP_008508730.1">
    <property type="nucleotide sequence ID" value="NZ_CM001403.1"/>
</dbReference>
<sequence length="144" mass="15743">MFEKLFLLVKNNAGKAVIENPEIAPKDREAVITEASSTIIDVLKGQIETGKMKDLVSFFQLSGAQNPIVNSMVNKFANRLNKYYGITPNSAYVVADELIPAVMIQLVEQSKSETKEFGLGSMFSKLNGNRADLSGLVNNMLLAS</sequence>
<dbReference type="AlphaFoldDB" id="H1Y2H2"/>
<protein>
    <submittedName>
        <fullName evidence="1">Uncharacterized protein</fullName>
    </submittedName>
</protein>
<dbReference type="Proteomes" id="UP000002774">
    <property type="component" value="Chromosome"/>
</dbReference>
<name>H1Y2H2_9SPHI</name>
<gene>
    <name evidence="1" type="ORF">Mucpa_3929</name>
</gene>
<dbReference type="EMBL" id="CM001403">
    <property type="protein sequence ID" value="EHQ28020.1"/>
    <property type="molecule type" value="Genomic_DNA"/>
</dbReference>
<accession>H1Y2H2</accession>
<evidence type="ECO:0000313" key="1">
    <source>
        <dbReference type="EMBL" id="EHQ28020.1"/>
    </source>
</evidence>